<evidence type="ECO:0000259" key="2">
    <source>
        <dbReference type="Pfam" id="PF21957"/>
    </source>
</evidence>
<feature type="domain" description="DUF6371" evidence="1">
    <location>
        <begin position="65"/>
        <end position="213"/>
    </location>
</feature>
<reference evidence="3 4" key="1">
    <citation type="submission" date="2018-06" db="EMBL/GenBank/DDBJ databases">
        <title>Mucibacter soli gen. nov., sp. nov., a new member of the family Chitinophagaceae producing mucin.</title>
        <authorList>
            <person name="Kim M.-K."/>
            <person name="Park S."/>
            <person name="Kim T.-S."/>
            <person name="Joung Y."/>
            <person name="Han J.-H."/>
            <person name="Kim S.B."/>
        </authorList>
    </citation>
    <scope>NUCLEOTIDE SEQUENCE [LARGE SCALE GENOMIC DNA]</scope>
    <source>
        <strain evidence="3 4">R1-15</strain>
    </source>
</reference>
<dbReference type="InterPro" id="IPR047731">
    <property type="entry name" value="Zinc_ribbon_put"/>
</dbReference>
<sequence>MPEQYGKCDREINCGYHNNPYKDGFAKENIKPHHKHTLKRQASPIPPSFISNDIFSGTLRHHDENNFVQFLITHFGKITATDLIERYYIGSSKHWHGATVFWQIDISKRIRTGKIMLYHPQTGKRVKEGGNHINWVHSVLKMPAFNLKQCFFGEHLLKCEPLKPVAIVESEKTAIIASAYIPEYTWMAAGGLANLSFEKCEVLRNRNVTLFPDVNCFDKWTEKARELSCVTNFIVSTLLEQNATEIERQKGLDIADYLIETQSNKHL</sequence>
<dbReference type="Pfam" id="PF19898">
    <property type="entry name" value="DUF6371"/>
    <property type="match status" value="1"/>
</dbReference>
<evidence type="ECO:0000313" key="4">
    <source>
        <dbReference type="Proteomes" id="UP000248745"/>
    </source>
</evidence>
<feature type="domain" description="Zinc beta-ribbon finger putative" evidence="2">
    <location>
        <begin position="1"/>
        <end position="26"/>
    </location>
</feature>
<dbReference type="AlphaFoldDB" id="A0A2W2ADN8"/>
<name>A0A2W2ADN8_9BACT</name>
<evidence type="ECO:0000313" key="3">
    <source>
        <dbReference type="EMBL" id="PZF73565.1"/>
    </source>
</evidence>
<comment type="caution">
    <text evidence="3">The sequence shown here is derived from an EMBL/GenBank/DDBJ whole genome shotgun (WGS) entry which is preliminary data.</text>
</comment>
<dbReference type="Pfam" id="PF21957">
    <property type="entry name" value="Zn_ribbon_16"/>
    <property type="match status" value="1"/>
</dbReference>
<organism evidence="3 4">
    <name type="scientific">Taibaiella soli</name>
    <dbReference type="NCBI Taxonomy" id="1649169"/>
    <lineage>
        <taxon>Bacteria</taxon>
        <taxon>Pseudomonadati</taxon>
        <taxon>Bacteroidota</taxon>
        <taxon>Chitinophagia</taxon>
        <taxon>Chitinophagales</taxon>
        <taxon>Chitinophagaceae</taxon>
        <taxon>Taibaiella</taxon>
    </lineage>
</organism>
<dbReference type="EMBL" id="QKTW01000011">
    <property type="protein sequence ID" value="PZF73565.1"/>
    <property type="molecule type" value="Genomic_DNA"/>
</dbReference>
<keyword evidence="4" id="KW-1185">Reference proteome</keyword>
<gene>
    <name evidence="3" type="ORF">DN068_07535</name>
</gene>
<proteinExistence type="predicted"/>
<dbReference type="Proteomes" id="UP000248745">
    <property type="component" value="Unassembled WGS sequence"/>
</dbReference>
<dbReference type="InterPro" id="IPR045951">
    <property type="entry name" value="DUF6371"/>
</dbReference>
<evidence type="ECO:0008006" key="5">
    <source>
        <dbReference type="Google" id="ProtNLM"/>
    </source>
</evidence>
<evidence type="ECO:0000259" key="1">
    <source>
        <dbReference type="Pfam" id="PF19898"/>
    </source>
</evidence>
<protein>
    <recommendedName>
        <fullName evidence="5">Toprim domain-containing protein</fullName>
    </recommendedName>
</protein>
<accession>A0A2W2ADN8</accession>